<proteinExistence type="predicted"/>
<evidence type="ECO:0000313" key="3">
    <source>
        <dbReference type="Proteomes" id="UP000800035"/>
    </source>
</evidence>
<keyword evidence="3" id="KW-1185">Reference proteome</keyword>
<evidence type="ECO:0000313" key="2">
    <source>
        <dbReference type="EMBL" id="KAF1954070.1"/>
    </source>
</evidence>
<protein>
    <recommendedName>
        <fullName evidence="4">Ricin B lectin domain-containing protein</fullName>
    </recommendedName>
</protein>
<reference evidence="2" key="1">
    <citation type="journal article" date="2020" name="Stud. Mycol.">
        <title>101 Dothideomycetes genomes: a test case for predicting lifestyles and emergence of pathogens.</title>
        <authorList>
            <person name="Haridas S."/>
            <person name="Albert R."/>
            <person name="Binder M."/>
            <person name="Bloem J."/>
            <person name="Labutti K."/>
            <person name="Salamov A."/>
            <person name="Andreopoulos B."/>
            <person name="Baker S."/>
            <person name="Barry K."/>
            <person name="Bills G."/>
            <person name="Bluhm B."/>
            <person name="Cannon C."/>
            <person name="Castanera R."/>
            <person name="Culley D."/>
            <person name="Daum C."/>
            <person name="Ezra D."/>
            <person name="Gonzalez J."/>
            <person name="Henrissat B."/>
            <person name="Kuo A."/>
            <person name="Liang C."/>
            <person name="Lipzen A."/>
            <person name="Lutzoni F."/>
            <person name="Magnuson J."/>
            <person name="Mondo S."/>
            <person name="Nolan M."/>
            <person name="Ohm R."/>
            <person name="Pangilinan J."/>
            <person name="Park H.-J."/>
            <person name="Ramirez L."/>
            <person name="Alfaro M."/>
            <person name="Sun H."/>
            <person name="Tritt A."/>
            <person name="Yoshinaga Y."/>
            <person name="Zwiers L.-H."/>
            <person name="Turgeon B."/>
            <person name="Goodwin S."/>
            <person name="Spatafora J."/>
            <person name="Crous P."/>
            <person name="Grigoriev I."/>
        </authorList>
    </citation>
    <scope>NUCLEOTIDE SEQUENCE</scope>
    <source>
        <strain evidence="2">CBS 675.92</strain>
    </source>
</reference>
<accession>A0A6A5TQ25</accession>
<evidence type="ECO:0008006" key="4">
    <source>
        <dbReference type="Google" id="ProtNLM"/>
    </source>
</evidence>
<name>A0A6A5TQ25_9PLEO</name>
<evidence type="ECO:0000256" key="1">
    <source>
        <dbReference type="SAM" id="SignalP"/>
    </source>
</evidence>
<gene>
    <name evidence="2" type="ORF">CC80DRAFT_550534</name>
</gene>
<dbReference type="EMBL" id="ML977000">
    <property type="protein sequence ID" value="KAF1954070.1"/>
    <property type="molecule type" value="Genomic_DNA"/>
</dbReference>
<dbReference type="AlphaFoldDB" id="A0A6A5TQ25"/>
<sequence>MKSFTLIAPFLTALLSTGATAAPTTTPSTLTTSALDARGDNNWVFIGRTTGAKITWHAGQDVCYGKYLTLAQGTKTNPCGIPFDQGSDKLMYQGCGERTPELWRLGADGKPAQMLSTCNEGYGGKKQSTHSCGLWQAGVVIEWSCPYSG</sequence>
<organism evidence="2 3">
    <name type="scientific">Byssothecium circinans</name>
    <dbReference type="NCBI Taxonomy" id="147558"/>
    <lineage>
        <taxon>Eukaryota</taxon>
        <taxon>Fungi</taxon>
        <taxon>Dikarya</taxon>
        <taxon>Ascomycota</taxon>
        <taxon>Pezizomycotina</taxon>
        <taxon>Dothideomycetes</taxon>
        <taxon>Pleosporomycetidae</taxon>
        <taxon>Pleosporales</taxon>
        <taxon>Massarineae</taxon>
        <taxon>Massarinaceae</taxon>
        <taxon>Byssothecium</taxon>
    </lineage>
</organism>
<feature type="chain" id="PRO_5025469000" description="Ricin B lectin domain-containing protein" evidence="1">
    <location>
        <begin position="22"/>
        <end position="149"/>
    </location>
</feature>
<keyword evidence="1" id="KW-0732">Signal</keyword>
<dbReference type="Proteomes" id="UP000800035">
    <property type="component" value="Unassembled WGS sequence"/>
</dbReference>
<feature type="signal peptide" evidence="1">
    <location>
        <begin position="1"/>
        <end position="21"/>
    </location>
</feature>